<dbReference type="Gramene" id="KQJ92385">
    <property type="protein sequence ID" value="KQJ92385"/>
    <property type="gene ID" value="BRADI_4g43310v3"/>
</dbReference>
<organism evidence="2">
    <name type="scientific">Brachypodium distachyon</name>
    <name type="common">Purple false brome</name>
    <name type="synonym">Trachynia distachya</name>
    <dbReference type="NCBI Taxonomy" id="15368"/>
    <lineage>
        <taxon>Eukaryota</taxon>
        <taxon>Viridiplantae</taxon>
        <taxon>Streptophyta</taxon>
        <taxon>Embryophyta</taxon>
        <taxon>Tracheophyta</taxon>
        <taxon>Spermatophyta</taxon>
        <taxon>Magnoliopsida</taxon>
        <taxon>Liliopsida</taxon>
        <taxon>Poales</taxon>
        <taxon>Poaceae</taxon>
        <taxon>BOP clade</taxon>
        <taxon>Pooideae</taxon>
        <taxon>Stipodae</taxon>
        <taxon>Brachypodieae</taxon>
        <taxon>Brachypodium</taxon>
    </lineage>
</organism>
<dbReference type="OrthoDB" id="278212at2759"/>
<dbReference type="EMBL" id="CM000883">
    <property type="protein sequence ID" value="KQJ92385.1"/>
    <property type="molecule type" value="Genomic_DNA"/>
</dbReference>
<dbReference type="RefSeq" id="XP_003577076.1">
    <property type="nucleotide sequence ID" value="XM_003577028.4"/>
</dbReference>
<feature type="region of interest" description="Disordered" evidence="1">
    <location>
        <begin position="38"/>
        <end position="59"/>
    </location>
</feature>
<dbReference type="FunFam" id="3.10.280.10:FF:000006">
    <property type="entry name" value="Mitochondrial glycoprotein, expressed"/>
    <property type="match status" value="1"/>
</dbReference>
<dbReference type="InterPro" id="IPR036561">
    <property type="entry name" value="MAM33_sf"/>
</dbReference>
<dbReference type="InterPro" id="IPR003428">
    <property type="entry name" value="MAM33"/>
</dbReference>
<accession>I1IUM0</accession>
<dbReference type="EnsemblPlants" id="KQJ92385">
    <property type="protein sequence ID" value="KQJ92385"/>
    <property type="gene ID" value="BRADI_4g43310v3"/>
</dbReference>
<gene>
    <name evidence="3" type="primary">LOC100843704</name>
    <name evidence="2" type="ORF">BRADI_4g43310v3</name>
</gene>
<keyword evidence="4" id="KW-1185">Reference proteome</keyword>
<evidence type="ECO:0000256" key="1">
    <source>
        <dbReference type="SAM" id="MobiDB-lite"/>
    </source>
</evidence>
<reference evidence="3" key="3">
    <citation type="submission" date="2018-08" db="UniProtKB">
        <authorList>
            <consortium name="EnsemblPlants"/>
        </authorList>
    </citation>
    <scope>IDENTIFICATION</scope>
    <source>
        <strain evidence="3">cv. Bd21</strain>
    </source>
</reference>
<dbReference type="GO" id="GO:0005759">
    <property type="term" value="C:mitochondrial matrix"/>
    <property type="evidence" value="ECO:0007669"/>
    <property type="project" value="InterPro"/>
</dbReference>
<evidence type="ECO:0000313" key="2">
    <source>
        <dbReference type="EMBL" id="KQJ92385.1"/>
    </source>
</evidence>
<protein>
    <recommendedName>
        <fullName evidence="5">Mitochondrial glycoprotein</fullName>
    </recommendedName>
</protein>
<sequence length="220" mass="24018">MFLRRLSTSASAALRRRRRGANDDGVLAAVRAEIAHELSSDSNDSSPSLHPQDEIPGFATVSDAPRAQDLLLRRCHRDSGPAEEVLVSALLAPLRFDGDEPLPRDALMKVFVCKPGVAPLLRFDCHAAAAAAGDGDAAAGYDITAFSYHEFPGDDGESKYEGPSFGDLDPELQAALKEYLTARGVNSELASSLRQHLLRKERVQYVNWLRTLEGLFTKDR</sequence>
<dbReference type="Proteomes" id="UP000008810">
    <property type="component" value="Chromosome 4"/>
</dbReference>
<dbReference type="Pfam" id="PF02330">
    <property type="entry name" value="MAM33"/>
    <property type="match status" value="1"/>
</dbReference>
<reference evidence="2" key="2">
    <citation type="submission" date="2017-06" db="EMBL/GenBank/DDBJ databases">
        <title>WGS assembly of Brachypodium distachyon.</title>
        <authorList>
            <consortium name="The International Brachypodium Initiative"/>
            <person name="Lucas S."/>
            <person name="Harmon-Smith M."/>
            <person name="Lail K."/>
            <person name="Tice H."/>
            <person name="Grimwood J."/>
            <person name="Bruce D."/>
            <person name="Barry K."/>
            <person name="Shu S."/>
            <person name="Lindquist E."/>
            <person name="Wang M."/>
            <person name="Pitluck S."/>
            <person name="Vogel J.P."/>
            <person name="Garvin D.F."/>
            <person name="Mockler T.C."/>
            <person name="Schmutz J."/>
            <person name="Rokhsar D."/>
            <person name="Bevan M.W."/>
        </authorList>
    </citation>
    <scope>NUCLEOTIDE SEQUENCE</scope>
    <source>
        <strain evidence="2">Bd21</strain>
    </source>
</reference>
<evidence type="ECO:0000313" key="4">
    <source>
        <dbReference type="Proteomes" id="UP000008810"/>
    </source>
</evidence>
<evidence type="ECO:0008006" key="5">
    <source>
        <dbReference type="Google" id="ProtNLM"/>
    </source>
</evidence>
<dbReference type="OMA" id="ALMKVCI"/>
<dbReference type="SUPFAM" id="SSF54529">
    <property type="entry name" value="Mitochondrial glycoprotein MAM33-like"/>
    <property type="match status" value="1"/>
</dbReference>
<dbReference type="AlphaFoldDB" id="I1IUM0"/>
<dbReference type="eggNOG" id="KOG2536">
    <property type="taxonomic scope" value="Eukaryota"/>
</dbReference>
<name>I1IUM0_BRADI</name>
<dbReference type="Gene3D" id="3.10.280.10">
    <property type="entry name" value="Mitochondrial glycoprotein"/>
    <property type="match status" value="1"/>
</dbReference>
<dbReference type="PANTHER" id="PTHR10826:SF1">
    <property type="entry name" value="COMPLEMENT COMPONENT 1 Q SUBCOMPONENT-BINDING PROTEIN, MITOCHONDRIAL"/>
    <property type="match status" value="1"/>
</dbReference>
<proteinExistence type="predicted"/>
<evidence type="ECO:0000313" key="3">
    <source>
        <dbReference type="EnsemblPlants" id="KQJ92385"/>
    </source>
</evidence>
<reference evidence="2 3" key="1">
    <citation type="journal article" date="2010" name="Nature">
        <title>Genome sequencing and analysis of the model grass Brachypodium distachyon.</title>
        <authorList>
            <consortium name="International Brachypodium Initiative"/>
        </authorList>
    </citation>
    <scope>NUCLEOTIDE SEQUENCE [LARGE SCALE GENOMIC DNA]</scope>
    <source>
        <strain evidence="2">Bd21</strain>
        <strain evidence="3">cv. Bd21</strain>
    </source>
</reference>
<dbReference type="PANTHER" id="PTHR10826">
    <property type="entry name" value="COMPLEMENT COMPONENT 1"/>
    <property type="match status" value="1"/>
</dbReference>
<dbReference type="GeneID" id="100843704"/>
<dbReference type="HOGENOM" id="CLU_072692_3_0_1"/>
<dbReference type="KEGG" id="bdi:100843704"/>